<dbReference type="Proteomes" id="UP000011744">
    <property type="component" value="Unassembled WGS sequence"/>
</dbReference>
<organism evidence="1 2">
    <name type="scientific">Paramagnetospirillum caucaseum</name>
    <dbReference type="NCBI Taxonomy" id="1244869"/>
    <lineage>
        <taxon>Bacteria</taxon>
        <taxon>Pseudomonadati</taxon>
        <taxon>Pseudomonadota</taxon>
        <taxon>Alphaproteobacteria</taxon>
        <taxon>Rhodospirillales</taxon>
        <taxon>Magnetospirillaceae</taxon>
        <taxon>Paramagnetospirillum</taxon>
    </lineage>
</organism>
<sequence>MRYVINESFDKSEINRCFEADICPTIGKALRTRSGKWYRIQDVAWYRDPFDHHPNIRVLLQRIQ</sequence>
<keyword evidence="2" id="KW-1185">Reference proteome</keyword>
<reference evidence="1 2" key="1">
    <citation type="journal article" date="2014" name="Genome Announc.">
        <title>Draft Genome Sequence of Magnetospirillum sp. Strain SO-1, a Freshwater Magnetotactic Bacterium Isolated from the Ol'khovka River, Russia.</title>
        <authorList>
            <person name="Grouzdev D.S."/>
            <person name="Dziuba M.V."/>
            <person name="Sukhacheva M.S."/>
            <person name="Mardanov A.V."/>
            <person name="Beletskiy A.V."/>
            <person name="Kuznetsov B.B."/>
            <person name="Skryabin K.G."/>
        </authorList>
    </citation>
    <scope>NUCLEOTIDE SEQUENCE [LARGE SCALE GENOMIC DNA]</scope>
    <source>
        <strain evidence="1 2">SO-1</strain>
    </source>
</reference>
<comment type="caution">
    <text evidence="1">The sequence shown here is derived from an EMBL/GenBank/DDBJ whole genome shotgun (WGS) entry which is preliminary data.</text>
</comment>
<evidence type="ECO:0000313" key="1">
    <source>
        <dbReference type="EMBL" id="EME69516.1"/>
    </source>
</evidence>
<dbReference type="EMBL" id="AONQ01000033">
    <property type="protein sequence ID" value="EME69516.1"/>
    <property type="molecule type" value="Genomic_DNA"/>
</dbReference>
<evidence type="ECO:0000313" key="2">
    <source>
        <dbReference type="Proteomes" id="UP000011744"/>
    </source>
</evidence>
<dbReference type="RefSeq" id="WP_008618201.1">
    <property type="nucleotide sequence ID" value="NZ_AONQ01000033.1"/>
</dbReference>
<name>M2Y901_9PROT</name>
<dbReference type="OrthoDB" id="7359902at2"/>
<gene>
    <name evidence="1" type="ORF">H261_13169</name>
</gene>
<dbReference type="PATRIC" id="fig|1244869.3.peg.2657"/>
<protein>
    <submittedName>
        <fullName evidence="1">Uncharacterized protein</fullName>
    </submittedName>
</protein>
<dbReference type="AlphaFoldDB" id="M2Y901"/>
<proteinExistence type="predicted"/>
<accession>M2Y901</accession>